<proteinExistence type="predicted"/>
<reference evidence="2 3" key="1">
    <citation type="journal article" date="2018" name="Nat. Ecol. Evol.">
        <title>Pezizomycetes genomes reveal the molecular basis of ectomycorrhizal truffle lifestyle.</title>
        <authorList>
            <person name="Murat C."/>
            <person name="Payen T."/>
            <person name="Noel B."/>
            <person name="Kuo A."/>
            <person name="Morin E."/>
            <person name="Chen J."/>
            <person name="Kohler A."/>
            <person name="Krizsan K."/>
            <person name="Balestrini R."/>
            <person name="Da Silva C."/>
            <person name="Montanini B."/>
            <person name="Hainaut M."/>
            <person name="Levati E."/>
            <person name="Barry K.W."/>
            <person name="Belfiori B."/>
            <person name="Cichocki N."/>
            <person name="Clum A."/>
            <person name="Dockter R.B."/>
            <person name="Fauchery L."/>
            <person name="Guy J."/>
            <person name="Iotti M."/>
            <person name="Le Tacon F."/>
            <person name="Lindquist E.A."/>
            <person name="Lipzen A."/>
            <person name="Malagnac F."/>
            <person name="Mello A."/>
            <person name="Molinier V."/>
            <person name="Miyauchi S."/>
            <person name="Poulain J."/>
            <person name="Riccioni C."/>
            <person name="Rubini A."/>
            <person name="Sitrit Y."/>
            <person name="Splivallo R."/>
            <person name="Traeger S."/>
            <person name="Wang M."/>
            <person name="Zifcakova L."/>
            <person name="Wipf D."/>
            <person name="Zambonelli A."/>
            <person name="Paolocci F."/>
            <person name="Nowrousian M."/>
            <person name="Ottonello S."/>
            <person name="Baldrian P."/>
            <person name="Spatafora J.W."/>
            <person name="Henrissat B."/>
            <person name="Nagy L.G."/>
            <person name="Aury J.M."/>
            <person name="Wincker P."/>
            <person name="Grigoriev I.V."/>
            <person name="Bonfante P."/>
            <person name="Martin F.M."/>
        </authorList>
    </citation>
    <scope>NUCLEOTIDE SEQUENCE [LARGE SCALE GENOMIC DNA]</scope>
    <source>
        <strain evidence="2 3">CCBAS932</strain>
    </source>
</reference>
<protein>
    <submittedName>
        <fullName evidence="2">Uncharacterized protein</fullName>
    </submittedName>
</protein>
<dbReference type="AlphaFoldDB" id="A0A3N4KLR2"/>
<accession>A0A3N4KLR2</accession>
<feature type="compositionally biased region" description="Polar residues" evidence="1">
    <location>
        <begin position="58"/>
        <end position="70"/>
    </location>
</feature>
<gene>
    <name evidence="2" type="ORF">P167DRAFT_546321</name>
</gene>
<name>A0A3N4KLR2_9PEZI</name>
<evidence type="ECO:0000256" key="1">
    <source>
        <dbReference type="SAM" id="MobiDB-lite"/>
    </source>
</evidence>
<dbReference type="OrthoDB" id="5351958at2759"/>
<feature type="compositionally biased region" description="Low complexity" evidence="1">
    <location>
        <begin position="41"/>
        <end position="52"/>
    </location>
</feature>
<dbReference type="InParanoid" id="A0A3N4KLR2"/>
<feature type="compositionally biased region" description="Low complexity" evidence="1">
    <location>
        <begin position="23"/>
        <end position="33"/>
    </location>
</feature>
<organism evidence="2 3">
    <name type="scientific">Morchella conica CCBAS932</name>
    <dbReference type="NCBI Taxonomy" id="1392247"/>
    <lineage>
        <taxon>Eukaryota</taxon>
        <taxon>Fungi</taxon>
        <taxon>Dikarya</taxon>
        <taxon>Ascomycota</taxon>
        <taxon>Pezizomycotina</taxon>
        <taxon>Pezizomycetes</taxon>
        <taxon>Pezizales</taxon>
        <taxon>Morchellaceae</taxon>
        <taxon>Morchella</taxon>
    </lineage>
</organism>
<dbReference type="Proteomes" id="UP000277580">
    <property type="component" value="Unassembled WGS sequence"/>
</dbReference>
<evidence type="ECO:0000313" key="3">
    <source>
        <dbReference type="Proteomes" id="UP000277580"/>
    </source>
</evidence>
<sequence length="333" mass="37865">MSVTKSQYRSLFAEHINSAYRGSNNHSRSRSSSTARHNVSRRTSSSVSNSASDHSERPTLSTSDKSSPPMYSTAYFQPEPSRNVVRVYPKPEGDRVRSVTIRLRGDCHGEILTTSATFHAYDGLLNQIQSTLLKNFGKGAIGIATPRGKVITEDWQIYQLGFPGASTTFCNVVYSRDDYKSHPPILVRASNVLLELGKNDFGYSSSRSGMFMYIDPNLGYDTTYIDQAGLKVIPANEMDYQKEIAIKKGYYYHDMGLPGYDEISLFKYGSACYAADCRCCQGWIRSRRPQTQRSRRQSTRQRPQIPEIQLQDYDGLTLEERRYILFRATKQRR</sequence>
<dbReference type="EMBL" id="ML119135">
    <property type="protein sequence ID" value="RPB11506.1"/>
    <property type="molecule type" value="Genomic_DNA"/>
</dbReference>
<keyword evidence="3" id="KW-1185">Reference proteome</keyword>
<evidence type="ECO:0000313" key="2">
    <source>
        <dbReference type="EMBL" id="RPB11506.1"/>
    </source>
</evidence>
<feature type="region of interest" description="Disordered" evidence="1">
    <location>
        <begin position="19"/>
        <end position="76"/>
    </location>
</feature>